<comment type="caution">
    <text evidence="1">The sequence shown here is derived from an EMBL/GenBank/DDBJ whole genome shotgun (WGS) entry which is preliminary data.</text>
</comment>
<dbReference type="RefSeq" id="WP_305520928.1">
    <property type="nucleotide sequence ID" value="NZ_JAUYZK010000010.1"/>
</dbReference>
<reference evidence="2" key="1">
    <citation type="journal article" date="2024" name="Syst. Appl. Microbiol.">
        <title>Helicobacter cappadocius sp. nov., from lizards: The first psychrotrophic Helicobacter species.</title>
        <authorList>
            <person name="Aydin F."/>
            <person name="Tarhane S."/>
            <person name="Karakaya E."/>
            <person name="Abay S."/>
            <person name="Kayman T."/>
            <person name="Guran O."/>
            <person name="Bozkurt E."/>
            <person name="Uzum N."/>
            <person name="Avci A."/>
            <person name="Olgun K."/>
            <person name="Jablonski D."/>
            <person name="Guran C."/>
            <person name="Burcin Saticioglu I."/>
        </authorList>
    </citation>
    <scope>NUCLEOTIDE SEQUENCE [LARGE SCALE GENOMIC DNA]</scope>
    <source>
        <strain evidence="2">faydin-H76</strain>
    </source>
</reference>
<dbReference type="Proteomes" id="UP001177258">
    <property type="component" value="Unassembled WGS sequence"/>
</dbReference>
<evidence type="ECO:0000313" key="1">
    <source>
        <dbReference type="EMBL" id="MDP2539510.1"/>
    </source>
</evidence>
<dbReference type="EMBL" id="JAUYZK010000010">
    <property type="protein sequence ID" value="MDP2539510.1"/>
    <property type="molecule type" value="Genomic_DNA"/>
</dbReference>
<organism evidence="1 2">
    <name type="scientific">Helicobacter cappadocius</name>
    <dbReference type="NCBI Taxonomy" id="3063998"/>
    <lineage>
        <taxon>Bacteria</taxon>
        <taxon>Pseudomonadati</taxon>
        <taxon>Campylobacterota</taxon>
        <taxon>Epsilonproteobacteria</taxon>
        <taxon>Campylobacterales</taxon>
        <taxon>Helicobacteraceae</taxon>
        <taxon>Helicobacter</taxon>
    </lineage>
</organism>
<sequence>MKLSDDWRLYADVSRTFFSCHYFSQDKGGGAIPTKQTSSLLLLLSLLLVAKLFVCGKHV</sequence>
<evidence type="ECO:0000313" key="2">
    <source>
        <dbReference type="Proteomes" id="UP001177258"/>
    </source>
</evidence>
<name>A0AA90TFD2_9HELI</name>
<dbReference type="AlphaFoldDB" id="A0AA90TFD2"/>
<accession>A0AA90TFD2</accession>
<protein>
    <submittedName>
        <fullName evidence="1">Uncharacterized protein</fullName>
    </submittedName>
</protein>
<gene>
    <name evidence="1" type="ORF">Q5I06_06965</name>
</gene>
<proteinExistence type="predicted"/>